<feature type="transmembrane region" description="Helical" evidence="10">
    <location>
        <begin position="68"/>
        <end position="86"/>
    </location>
</feature>
<dbReference type="GO" id="GO:0062054">
    <property type="term" value="F:fluoride channel activity"/>
    <property type="evidence" value="ECO:0007669"/>
    <property type="project" value="UniProtKB-UniRule"/>
</dbReference>
<keyword evidence="10" id="KW-0479">Metal-binding</keyword>
<feature type="transmembrane region" description="Helical" evidence="10">
    <location>
        <begin position="39"/>
        <end position="61"/>
    </location>
</feature>
<dbReference type="RefSeq" id="WP_129399908.1">
    <property type="nucleotide sequence ID" value="NZ_SDWT01000001.1"/>
</dbReference>
<gene>
    <name evidence="10" type="primary">fluC</name>
    <name evidence="10" type="synonym">crcB</name>
    <name evidence="11" type="ORF">EUA93_09515</name>
</gene>
<sequence length="133" mass="13288">MSARPLRAADLVVVAVGGAVGALLRLAVDSAAPDTLLPWPTLGINVVGAFALGALPALTVVRRSPRAAAALGPGVLGGFTTVSAWAGQVRSLADDGHLVVAGTYLAITLGAGLLAAALGQRLSHRPEPEEALR</sequence>
<dbReference type="Proteomes" id="UP000294071">
    <property type="component" value="Unassembled WGS sequence"/>
</dbReference>
<keyword evidence="3 10" id="KW-0812">Transmembrane</keyword>
<dbReference type="GO" id="GO:0140114">
    <property type="term" value="P:cellular detoxification of fluoride"/>
    <property type="evidence" value="ECO:0007669"/>
    <property type="project" value="UniProtKB-UniRule"/>
</dbReference>
<evidence type="ECO:0000256" key="2">
    <source>
        <dbReference type="ARBA" id="ARBA00022475"/>
    </source>
</evidence>
<dbReference type="GO" id="GO:0005886">
    <property type="term" value="C:plasma membrane"/>
    <property type="evidence" value="ECO:0007669"/>
    <property type="project" value="UniProtKB-SubCell"/>
</dbReference>
<keyword evidence="6 10" id="KW-0407">Ion channel</keyword>
<evidence type="ECO:0000256" key="5">
    <source>
        <dbReference type="ARBA" id="ARBA00023136"/>
    </source>
</evidence>
<dbReference type="PANTHER" id="PTHR28259">
    <property type="entry name" value="FLUORIDE EXPORT PROTEIN 1-RELATED"/>
    <property type="match status" value="1"/>
</dbReference>
<proteinExistence type="inferred from homology"/>
<feature type="binding site" evidence="10">
    <location>
        <position position="77"/>
    </location>
    <ligand>
        <name>Na(+)</name>
        <dbReference type="ChEBI" id="CHEBI:29101"/>
        <note>structural</note>
    </ligand>
</feature>
<evidence type="ECO:0000256" key="10">
    <source>
        <dbReference type="HAMAP-Rule" id="MF_00454"/>
    </source>
</evidence>
<comment type="similarity">
    <text evidence="7 10">Belongs to the fluoride channel Fluc/FEX (TC 1.A.43) family.</text>
</comment>
<keyword evidence="5 10" id="KW-0472">Membrane</keyword>
<dbReference type="HAMAP" id="MF_00454">
    <property type="entry name" value="FluC"/>
    <property type="match status" value="1"/>
</dbReference>
<reference evidence="11 12" key="1">
    <citation type="submission" date="2019-01" db="EMBL/GenBank/DDBJ databases">
        <title>Novel species of Nocardioides.</title>
        <authorList>
            <person name="Liu Q."/>
            <person name="Xin Y.-H."/>
        </authorList>
    </citation>
    <scope>NUCLEOTIDE SEQUENCE [LARGE SCALE GENOMIC DNA]</scope>
    <source>
        <strain evidence="11 12">CGMCC 4.6882</strain>
    </source>
</reference>
<dbReference type="Pfam" id="PF02537">
    <property type="entry name" value="CRCB"/>
    <property type="match status" value="1"/>
</dbReference>
<evidence type="ECO:0000256" key="9">
    <source>
        <dbReference type="ARBA" id="ARBA00049940"/>
    </source>
</evidence>
<comment type="caution">
    <text evidence="11">The sequence shown here is derived from an EMBL/GenBank/DDBJ whole genome shotgun (WGS) entry which is preliminary data.</text>
</comment>
<evidence type="ECO:0000256" key="8">
    <source>
        <dbReference type="ARBA" id="ARBA00035585"/>
    </source>
</evidence>
<feature type="transmembrane region" description="Helical" evidence="10">
    <location>
        <begin position="98"/>
        <end position="118"/>
    </location>
</feature>
<comment type="activity regulation">
    <text evidence="10">Na(+) is not transported, but it plays an essential structural role and its presence is essential for fluoride channel function.</text>
</comment>
<feature type="binding site" evidence="10">
    <location>
        <position position="80"/>
    </location>
    <ligand>
        <name>Na(+)</name>
        <dbReference type="ChEBI" id="CHEBI:29101"/>
        <note>structural</note>
    </ligand>
</feature>
<evidence type="ECO:0000256" key="4">
    <source>
        <dbReference type="ARBA" id="ARBA00022989"/>
    </source>
</evidence>
<evidence type="ECO:0000313" key="12">
    <source>
        <dbReference type="Proteomes" id="UP000294071"/>
    </source>
</evidence>
<dbReference type="AlphaFoldDB" id="A0A4Q2RZI8"/>
<comment type="catalytic activity">
    <reaction evidence="8">
        <text>fluoride(in) = fluoride(out)</text>
        <dbReference type="Rhea" id="RHEA:76159"/>
        <dbReference type="ChEBI" id="CHEBI:17051"/>
    </reaction>
    <physiologicalReaction direction="left-to-right" evidence="8">
        <dbReference type="Rhea" id="RHEA:76160"/>
    </physiologicalReaction>
</comment>
<dbReference type="PANTHER" id="PTHR28259:SF1">
    <property type="entry name" value="FLUORIDE EXPORT PROTEIN 1-RELATED"/>
    <property type="match status" value="1"/>
</dbReference>
<organism evidence="11 12">
    <name type="scientific">Nocardioides oleivorans</name>
    <dbReference type="NCBI Taxonomy" id="273676"/>
    <lineage>
        <taxon>Bacteria</taxon>
        <taxon>Bacillati</taxon>
        <taxon>Actinomycetota</taxon>
        <taxon>Actinomycetes</taxon>
        <taxon>Propionibacteriales</taxon>
        <taxon>Nocardioidaceae</taxon>
        <taxon>Nocardioides</taxon>
    </lineage>
</organism>
<accession>A0A4Q2RZI8</accession>
<evidence type="ECO:0000313" key="11">
    <source>
        <dbReference type="EMBL" id="RYB94558.1"/>
    </source>
</evidence>
<dbReference type="GO" id="GO:0046872">
    <property type="term" value="F:metal ion binding"/>
    <property type="evidence" value="ECO:0007669"/>
    <property type="project" value="UniProtKB-KW"/>
</dbReference>
<protein>
    <recommendedName>
        <fullName evidence="10">Fluoride-specific ion channel FluC</fullName>
    </recommendedName>
</protein>
<comment type="function">
    <text evidence="9 10">Fluoride-specific ion channel. Important for reducing fluoride concentration in the cell, thus reducing its toxicity.</text>
</comment>
<evidence type="ECO:0000256" key="6">
    <source>
        <dbReference type="ARBA" id="ARBA00023303"/>
    </source>
</evidence>
<dbReference type="EMBL" id="SDWT01000001">
    <property type="protein sequence ID" value="RYB94558.1"/>
    <property type="molecule type" value="Genomic_DNA"/>
</dbReference>
<keyword evidence="10" id="KW-0813">Transport</keyword>
<evidence type="ECO:0000256" key="7">
    <source>
        <dbReference type="ARBA" id="ARBA00035120"/>
    </source>
</evidence>
<keyword evidence="4 10" id="KW-1133">Transmembrane helix</keyword>
<name>A0A4Q2RZI8_9ACTN</name>
<feature type="transmembrane region" description="Helical" evidence="10">
    <location>
        <begin position="7"/>
        <end position="27"/>
    </location>
</feature>
<dbReference type="OrthoDB" id="3790728at2"/>
<evidence type="ECO:0000256" key="3">
    <source>
        <dbReference type="ARBA" id="ARBA00022692"/>
    </source>
</evidence>
<keyword evidence="12" id="KW-1185">Reference proteome</keyword>
<evidence type="ECO:0000256" key="1">
    <source>
        <dbReference type="ARBA" id="ARBA00004651"/>
    </source>
</evidence>
<keyword evidence="2 10" id="KW-1003">Cell membrane</keyword>
<keyword evidence="10" id="KW-0915">Sodium</keyword>
<comment type="subcellular location">
    <subcellularLocation>
        <location evidence="1 10">Cell membrane</location>
        <topology evidence="1 10">Multi-pass membrane protein</topology>
    </subcellularLocation>
</comment>
<dbReference type="InterPro" id="IPR003691">
    <property type="entry name" value="FluC"/>
</dbReference>
<keyword evidence="10" id="KW-0406">Ion transport</keyword>